<dbReference type="Proteomes" id="UP000196158">
    <property type="component" value="Unassembled WGS sequence"/>
</dbReference>
<dbReference type="Pfam" id="PF00106">
    <property type="entry name" value="adh_short"/>
    <property type="match status" value="1"/>
</dbReference>
<dbReference type="PRINTS" id="PR00080">
    <property type="entry name" value="SDRFAMILY"/>
</dbReference>
<dbReference type="PANTHER" id="PTHR44169">
    <property type="entry name" value="NADPH-DEPENDENT 1-ACYLDIHYDROXYACETONE PHOSPHATE REDUCTASE"/>
    <property type="match status" value="1"/>
</dbReference>
<evidence type="ECO:0000256" key="1">
    <source>
        <dbReference type="ARBA" id="ARBA00006484"/>
    </source>
</evidence>
<dbReference type="GO" id="GO:0005811">
    <property type="term" value="C:lipid droplet"/>
    <property type="evidence" value="ECO:0007669"/>
    <property type="project" value="TreeGrafter"/>
</dbReference>
<dbReference type="PROSITE" id="PS00061">
    <property type="entry name" value="ADH_SHORT"/>
    <property type="match status" value="1"/>
</dbReference>
<evidence type="ECO:0000256" key="4">
    <source>
        <dbReference type="RuleBase" id="RU000363"/>
    </source>
</evidence>
<name>A0A1X7R8R6_9SACH</name>
<dbReference type="GO" id="GO:0006654">
    <property type="term" value="P:phosphatidic acid biosynthetic process"/>
    <property type="evidence" value="ECO:0007669"/>
    <property type="project" value="TreeGrafter"/>
</dbReference>
<dbReference type="PANTHER" id="PTHR44169:SF6">
    <property type="entry name" value="NADPH-DEPENDENT 1-ACYLDIHYDROXYACETONE PHOSPHATE REDUCTASE"/>
    <property type="match status" value="1"/>
</dbReference>
<keyword evidence="6" id="KW-1185">Reference proteome</keyword>
<evidence type="ECO:0000256" key="2">
    <source>
        <dbReference type="ARBA" id="ARBA00022857"/>
    </source>
</evidence>
<protein>
    <submittedName>
        <fullName evidence="5">Similar to Saccharomyces cerevisiae YIL124W AYR1 NADPH-dependent 1-acyl dihydroxyacetone phosphate reductase found in lipid particles, ER, and mitochondrial outer membrane</fullName>
    </submittedName>
</protein>
<dbReference type="GO" id="GO:0019433">
    <property type="term" value="P:triglyceride catabolic process"/>
    <property type="evidence" value="ECO:0007669"/>
    <property type="project" value="TreeGrafter"/>
</dbReference>
<dbReference type="InterPro" id="IPR036291">
    <property type="entry name" value="NAD(P)-bd_dom_sf"/>
</dbReference>
<evidence type="ECO:0000313" key="6">
    <source>
        <dbReference type="Proteomes" id="UP000196158"/>
    </source>
</evidence>
<dbReference type="CDD" id="cd05374">
    <property type="entry name" value="17beta-HSD-like_SDR_c"/>
    <property type="match status" value="1"/>
</dbReference>
<comment type="similarity">
    <text evidence="1 4">Belongs to the short-chain dehydrogenases/reductases (SDR) family.</text>
</comment>
<dbReference type="EMBL" id="FXLY01000009">
    <property type="protein sequence ID" value="SMN21992.1"/>
    <property type="molecule type" value="Genomic_DNA"/>
</dbReference>
<organism evidence="5 6">
    <name type="scientific">Maudiozyma saulgeensis</name>
    <dbReference type="NCBI Taxonomy" id="1789683"/>
    <lineage>
        <taxon>Eukaryota</taxon>
        <taxon>Fungi</taxon>
        <taxon>Dikarya</taxon>
        <taxon>Ascomycota</taxon>
        <taxon>Saccharomycotina</taxon>
        <taxon>Saccharomycetes</taxon>
        <taxon>Saccharomycetales</taxon>
        <taxon>Saccharomycetaceae</taxon>
        <taxon>Maudiozyma</taxon>
    </lineage>
</organism>
<evidence type="ECO:0000313" key="5">
    <source>
        <dbReference type="EMBL" id="SMN21992.1"/>
    </source>
</evidence>
<reference evidence="5 6" key="1">
    <citation type="submission" date="2017-04" db="EMBL/GenBank/DDBJ databases">
        <authorList>
            <person name="Afonso C.L."/>
            <person name="Miller P.J."/>
            <person name="Scott M.A."/>
            <person name="Spackman E."/>
            <person name="Goraichik I."/>
            <person name="Dimitrov K.M."/>
            <person name="Suarez D.L."/>
            <person name="Swayne D.E."/>
        </authorList>
    </citation>
    <scope>NUCLEOTIDE SEQUENCE [LARGE SCALE GENOMIC DNA]</scope>
</reference>
<dbReference type="GO" id="GO:0005783">
    <property type="term" value="C:endoplasmic reticulum"/>
    <property type="evidence" value="ECO:0007669"/>
    <property type="project" value="TreeGrafter"/>
</dbReference>
<dbReference type="GO" id="GO:0000140">
    <property type="term" value="F:acylglycerone-phosphate reductase (NADP+) activity"/>
    <property type="evidence" value="ECO:0007669"/>
    <property type="project" value="TreeGrafter"/>
</dbReference>
<keyword evidence="2" id="KW-0521">NADP</keyword>
<dbReference type="AlphaFoldDB" id="A0A1X7R8R6"/>
<dbReference type="Gene3D" id="3.40.50.720">
    <property type="entry name" value="NAD(P)-binding Rossmann-like Domain"/>
    <property type="match status" value="1"/>
</dbReference>
<dbReference type="OrthoDB" id="2102561at2759"/>
<dbReference type="GO" id="GO:0004806">
    <property type="term" value="F:triacylglycerol lipase activity"/>
    <property type="evidence" value="ECO:0007669"/>
    <property type="project" value="TreeGrafter"/>
</dbReference>
<dbReference type="SUPFAM" id="SSF51735">
    <property type="entry name" value="NAD(P)-binding Rossmann-fold domains"/>
    <property type="match status" value="1"/>
</dbReference>
<proteinExistence type="inferred from homology"/>
<dbReference type="STRING" id="1789683.A0A1X7R8R6"/>
<sequence>MSIAVVTGASSGIGYSLVDELASNGFIVYACARRLEHIKVLQDKHGLQKIRPYQLDISNNAEIVNFRKFLESEPLNGKIDLLYNNAGQACSFATIDVTDKIMEECFKVNVFGHINMTRELSRMITDAKGTIVFTGSIAGIISFPFITTYSATKAAIHQYARGLHLEMKPFGVRVINAITGGVETSIGETRPIPPNSLFNFPEGLEAFRSRSKKVRKMSSTEYAKQMVEIIMSSNDPVDIYEGSFATIARLISLFIPMWLLDKVLYKSNKLDKVESSLKYNKTKKAI</sequence>
<evidence type="ECO:0000256" key="3">
    <source>
        <dbReference type="ARBA" id="ARBA00023002"/>
    </source>
</evidence>
<keyword evidence="3" id="KW-0560">Oxidoreductase</keyword>
<dbReference type="InterPro" id="IPR002347">
    <property type="entry name" value="SDR_fam"/>
</dbReference>
<gene>
    <name evidence="5" type="ORF">KASA_0J03498G</name>
</gene>
<dbReference type="InterPro" id="IPR020904">
    <property type="entry name" value="Sc_DH/Rdtase_CS"/>
</dbReference>
<accession>A0A1X7R8R6</accession>
<dbReference type="PRINTS" id="PR00081">
    <property type="entry name" value="GDHRDH"/>
</dbReference>